<gene>
    <name evidence="3" type="ORF">PVAG01_00155</name>
</gene>
<protein>
    <submittedName>
        <fullName evidence="3">C6 finger domain-containing protein</fullName>
    </submittedName>
</protein>
<evidence type="ECO:0000259" key="2">
    <source>
        <dbReference type="PROSITE" id="PS50048"/>
    </source>
</evidence>
<organism evidence="3 4">
    <name type="scientific">Phlyctema vagabunda</name>
    <dbReference type="NCBI Taxonomy" id="108571"/>
    <lineage>
        <taxon>Eukaryota</taxon>
        <taxon>Fungi</taxon>
        <taxon>Dikarya</taxon>
        <taxon>Ascomycota</taxon>
        <taxon>Pezizomycotina</taxon>
        <taxon>Leotiomycetes</taxon>
        <taxon>Helotiales</taxon>
        <taxon>Dermateaceae</taxon>
        <taxon>Phlyctema</taxon>
    </lineage>
</organism>
<comment type="caution">
    <text evidence="3">The sequence shown here is derived from an EMBL/GenBank/DDBJ whole genome shotgun (WGS) entry which is preliminary data.</text>
</comment>
<dbReference type="EMBL" id="JBFCZG010000001">
    <property type="protein sequence ID" value="KAL3426646.1"/>
    <property type="molecule type" value="Genomic_DNA"/>
</dbReference>
<dbReference type="Pfam" id="PF00172">
    <property type="entry name" value="Zn_clus"/>
    <property type="match status" value="1"/>
</dbReference>
<dbReference type="InterPro" id="IPR053157">
    <property type="entry name" value="Sterol_Uptake_Regulator"/>
</dbReference>
<name>A0ABR4PTJ4_9HELO</name>
<evidence type="ECO:0000256" key="1">
    <source>
        <dbReference type="ARBA" id="ARBA00023242"/>
    </source>
</evidence>
<dbReference type="InterPro" id="IPR001138">
    <property type="entry name" value="Zn2Cys6_DnaBD"/>
</dbReference>
<dbReference type="Proteomes" id="UP001629113">
    <property type="component" value="Unassembled WGS sequence"/>
</dbReference>
<keyword evidence="1" id="KW-0539">Nucleus</keyword>
<dbReference type="InterPro" id="IPR036864">
    <property type="entry name" value="Zn2-C6_fun-type_DNA-bd_sf"/>
</dbReference>
<dbReference type="SUPFAM" id="SSF57701">
    <property type="entry name" value="Zn2/Cys6 DNA-binding domain"/>
    <property type="match status" value="1"/>
</dbReference>
<dbReference type="PROSITE" id="PS00463">
    <property type="entry name" value="ZN2_CY6_FUNGAL_1"/>
    <property type="match status" value="1"/>
</dbReference>
<sequence length="417" mass="47200">MPTDEANRKLRRHKKSRGGCGNCKLRKIKCDENKPTCERCKIYGTFCNYDSRYSELQPISCDTSFLPVLEKQPYSGTQSVLMVLNGRSDLQQSGSAVHPVGNYTYTPRDIEQIDKLYSRTIFTLPAHQNFKKFQKAYNTLTYAHPFLLHTAIALTILHDQYLLSTEDPKLSAAVAFHWARGAALMNEKLSSKLTSDDRDALWCCAGLLGALSFAAFLGKTPEESWPLSENSSFDLGWLKMSEGKKAIWKIADPQRPDSIFHSTAPDFVAYASTTSASISYLKNLPSELLQLCGLHDSILNVDNPYLASASFLAEILEIDSGLQSVGRMLCFFGGMHPGLKSLLMRKDPCALLLLALWYAKMYECTQCWIWQRTYLEYHAILKYLRLHYSHESRIVEVVKVWERTLLQNSVGNISLFS</sequence>
<evidence type="ECO:0000313" key="3">
    <source>
        <dbReference type="EMBL" id="KAL3426646.1"/>
    </source>
</evidence>
<feature type="domain" description="Zn(2)-C6 fungal-type" evidence="2">
    <location>
        <begin position="19"/>
        <end position="49"/>
    </location>
</feature>
<dbReference type="PANTHER" id="PTHR47784:SF9">
    <property type="entry name" value="ZN(II)2CYS6 TRANSCRIPTION FACTOR (EUROFUNG)"/>
    <property type="match status" value="1"/>
</dbReference>
<dbReference type="Gene3D" id="4.10.240.10">
    <property type="entry name" value="Zn(2)-C6 fungal-type DNA-binding domain"/>
    <property type="match status" value="1"/>
</dbReference>
<dbReference type="PANTHER" id="PTHR47784">
    <property type="entry name" value="STEROL UPTAKE CONTROL PROTEIN 2"/>
    <property type="match status" value="1"/>
</dbReference>
<dbReference type="CDD" id="cd00067">
    <property type="entry name" value="GAL4"/>
    <property type="match status" value="1"/>
</dbReference>
<dbReference type="SMART" id="SM00066">
    <property type="entry name" value="GAL4"/>
    <property type="match status" value="1"/>
</dbReference>
<accession>A0ABR4PTJ4</accession>
<reference evidence="3 4" key="1">
    <citation type="submission" date="2024-06" db="EMBL/GenBank/DDBJ databases">
        <title>Complete genome of Phlyctema vagabunda strain 19-DSS-EL-015.</title>
        <authorList>
            <person name="Fiorenzani C."/>
        </authorList>
    </citation>
    <scope>NUCLEOTIDE SEQUENCE [LARGE SCALE GENOMIC DNA]</scope>
    <source>
        <strain evidence="3 4">19-DSS-EL-015</strain>
    </source>
</reference>
<proteinExistence type="predicted"/>
<evidence type="ECO:0000313" key="4">
    <source>
        <dbReference type="Proteomes" id="UP001629113"/>
    </source>
</evidence>
<dbReference type="PROSITE" id="PS50048">
    <property type="entry name" value="ZN2_CY6_FUNGAL_2"/>
    <property type="match status" value="1"/>
</dbReference>
<keyword evidence="4" id="KW-1185">Reference proteome</keyword>